<dbReference type="OrthoDB" id="1452260at2"/>
<gene>
    <name evidence="1" type="ORF">EG028_11440</name>
</gene>
<proteinExistence type="predicted"/>
<name>A0A3N4N0W4_9BACT</name>
<evidence type="ECO:0000313" key="1">
    <source>
        <dbReference type="EMBL" id="RPD41283.1"/>
    </source>
</evidence>
<sequence>MLYTGHNLRSNLQEWRSRFYKADLHSAAGQYFQLIEKLEGNAHIMAILQEAVDDSGLTQEKIAEFKEELDNDPNVRPKVHTSAKFAAAVAFALNMQVFRNGQPVAIIQTYGWGKGFTDKLRFFAEHYVDPMITYVHDQLDEENSTLYLLEKYKRRTEWFLAGSLLGKYRSVATNFEKVFEDDLRMYLFDQGIEYPFSTPQTSSGRTDIVGLIDTKNPLVLEIKIYDKDKQYRKNRVISGFSQIVKYTNDYNKHVGYLVVFNVDPVEIEIVQNGVKPQFPCRIEFNSKVYYVIFVNLNFETSASKTGKLTVESITREELFAGASALESEEAEA</sequence>
<dbReference type="EMBL" id="RMBX01000005">
    <property type="protein sequence ID" value="RPD41283.1"/>
    <property type="molecule type" value="Genomic_DNA"/>
</dbReference>
<accession>A0A3N4N0W4</accession>
<organism evidence="1 2">
    <name type="scientific">Chitinophaga barathri</name>
    <dbReference type="NCBI Taxonomy" id="1647451"/>
    <lineage>
        <taxon>Bacteria</taxon>
        <taxon>Pseudomonadati</taxon>
        <taxon>Bacteroidota</taxon>
        <taxon>Chitinophagia</taxon>
        <taxon>Chitinophagales</taxon>
        <taxon>Chitinophagaceae</taxon>
        <taxon>Chitinophaga</taxon>
    </lineage>
</organism>
<protein>
    <submittedName>
        <fullName evidence="1">Uncharacterized protein</fullName>
    </submittedName>
</protein>
<dbReference type="RefSeq" id="WP_120516415.1">
    <property type="nucleotide sequence ID" value="NZ_QXZY01000006.1"/>
</dbReference>
<reference evidence="2" key="1">
    <citation type="submission" date="2018-11" db="EMBL/GenBank/DDBJ databases">
        <title>Chitinophaga lutea sp.nov., isolate from arsenic contaminated soil.</title>
        <authorList>
            <person name="Zong Y."/>
        </authorList>
    </citation>
    <scope>NUCLEOTIDE SEQUENCE [LARGE SCALE GENOMIC DNA]</scope>
    <source>
        <strain evidence="2">YLT18</strain>
    </source>
</reference>
<comment type="caution">
    <text evidence="1">The sequence shown here is derived from an EMBL/GenBank/DDBJ whole genome shotgun (WGS) entry which is preliminary data.</text>
</comment>
<evidence type="ECO:0000313" key="2">
    <source>
        <dbReference type="Proteomes" id="UP000279089"/>
    </source>
</evidence>
<dbReference type="AlphaFoldDB" id="A0A3N4N0W4"/>
<dbReference type="Proteomes" id="UP000279089">
    <property type="component" value="Unassembled WGS sequence"/>
</dbReference>
<keyword evidence="2" id="KW-1185">Reference proteome</keyword>